<evidence type="ECO:0000256" key="3">
    <source>
        <dbReference type="ARBA" id="ARBA00022771"/>
    </source>
</evidence>
<dbReference type="AlphaFoldDB" id="A0AAD5TUQ3"/>
<evidence type="ECO:0000256" key="2">
    <source>
        <dbReference type="ARBA" id="ARBA00022737"/>
    </source>
</evidence>
<evidence type="ECO:0000256" key="4">
    <source>
        <dbReference type="ARBA" id="ARBA00022833"/>
    </source>
</evidence>
<dbReference type="EMBL" id="JADGJW010002128">
    <property type="protein sequence ID" value="KAJ3199372.1"/>
    <property type="molecule type" value="Genomic_DNA"/>
</dbReference>
<evidence type="ECO:0000256" key="5">
    <source>
        <dbReference type="PROSITE-ProRule" id="PRU00042"/>
    </source>
</evidence>
<dbReference type="SMART" id="SM00355">
    <property type="entry name" value="ZnF_C2H2"/>
    <property type="match status" value="1"/>
</dbReference>
<keyword evidence="4" id="KW-0862">Zinc</keyword>
<evidence type="ECO:0000313" key="9">
    <source>
        <dbReference type="Proteomes" id="UP001211065"/>
    </source>
</evidence>
<evidence type="ECO:0000313" key="8">
    <source>
        <dbReference type="EMBL" id="KAJ3199372.1"/>
    </source>
</evidence>
<dbReference type="PROSITE" id="PS00028">
    <property type="entry name" value="ZINC_FINGER_C2H2_1"/>
    <property type="match status" value="1"/>
</dbReference>
<feature type="region of interest" description="Disordered" evidence="6">
    <location>
        <begin position="205"/>
        <end position="227"/>
    </location>
</feature>
<keyword evidence="2" id="KW-0677">Repeat</keyword>
<evidence type="ECO:0000259" key="7">
    <source>
        <dbReference type="PROSITE" id="PS50157"/>
    </source>
</evidence>
<evidence type="ECO:0000256" key="6">
    <source>
        <dbReference type="SAM" id="MobiDB-lite"/>
    </source>
</evidence>
<proteinExistence type="predicted"/>
<keyword evidence="1" id="KW-0479">Metal-binding</keyword>
<keyword evidence="3 5" id="KW-0863">Zinc-finger</keyword>
<dbReference type="GO" id="GO:0031519">
    <property type="term" value="C:PcG protein complex"/>
    <property type="evidence" value="ECO:0007669"/>
    <property type="project" value="TreeGrafter"/>
</dbReference>
<keyword evidence="9" id="KW-1185">Reference proteome</keyword>
<dbReference type="InterPro" id="IPR036236">
    <property type="entry name" value="Znf_C2H2_sf"/>
</dbReference>
<feature type="compositionally biased region" description="Low complexity" evidence="6">
    <location>
        <begin position="205"/>
        <end position="218"/>
    </location>
</feature>
<name>A0AAD5TUQ3_9FUNG</name>
<dbReference type="PROSITE" id="PS50157">
    <property type="entry name" value="ZINC_FINGER_C2H2_2"/>
    <property type="match status" value="1"/>
</dbReference>
<dbReference type="PANTHER" id="PTHR14003:SF19">
    <property type="entry name" value="YY2 TRANSCRIPTION FACTOR"/>
    <property type="match status" value="1"/>
</dbReference>
<feature type="domain" description="C2H2-type" evidence="7">
    <location>
        <begin position="227"/>
        <end position="256"/>
    </location>
</feature>
<comment type="caution">
    <text evidence="8">The sequence shown here is derived from an EMBL/GenBank/DDBJ whole genome shotgun (WGS) entry which is preliminary data.</text>
</comment>
<dbReference type="PANTHER" id="PTHR14003">
    <property type="entry name" value="TRANSCRIPTIONAL REPRESSOR PROTEIN YY"/>
    <property type="match status" value="1"/>
</dbReference>
<dbReference type="GO" id="GO:0000978">
    <property type="term" value="F:RNA polymerase II cis-regulatory region sequence-specific DNA binding"/>
    <property type="evidence" value="ECO:0007669"/>
    <property type="project" value="TreeGrafter"/>
</dbReference>
<accession>A0AAD5TUQ3</accession>
<feature type="non-terminal residue" evidence="8">
    <location>
        <position position="1"/>
    </location>
</feature>
<dbReference type="Gene3D" id="3.30.160.60">
    <property type="entry name" value="Classic Zinc Finger"/>
    <property type="match status" value="1"/>
</dbReference>
<dbReference type="GO" id="GO:0000981">
    <property type="term" value="F:DNA-binding transcription factor activity, RNA polymerase II-specific"/>
    <property type="evidence" value="ECO:0007669"/>
    <property type="project" value="TreeGrafter"/>
</dbReference>
<dbReference type="InterPro" id="IPR013087">
    <property type="entry name" value="Znf_C2H2_type"/>
</dbReference>
<dbReference type="Proteomes" id="UP001211065">
    <property type="component" value="Unassembled WGS sequence"/>
</dbReference>
<dbReference type="GO" id="GO:0005667">
    <property type="term" value="C:transcription regulator complex"/>
    <property type="evidence" value="ECO:0007669"/>
    <property type="project" value="TreeGrafter"/>
</dbReference>
<gene>
    <name evidence="8" type="ORF">HK099_003196</name>
</gene>
<dbReference type="GO" id="GO:0000785">
    <property type="term" value="C:chromatin"/>
    <property type="evidence" value="ECO:0007669"/>
    <property type="project" value="TreeGrafter"/>
</dbReference>
<organism evidence="8 9">
    <name type="scientific">Clydaea vesicula</name>
    <dbReference type="NCBI Taxonomy" id="447962"/>
    <lineage>
        <taxon>Eukaryota</taxon>
        <taxon>Fungi</taxon>
        <taxon>Fungi incertae sedis</taxon>
        <taxon>Chytridiomycota</taxon>
        <taxon>Chytridiomycota incertae sedis</taxon>
        <taxon>Chytridiomycetes</taxon>
        <taxon>Lobulomycetales</taxon>
        <taxon>Lobulomycetaceae</taxon>
        <taxon>Clydaea</taxon>
    </lineage>
</organism>
<reference evidence="8" key="1">
    <citation type="submission" date="2020-05" db="EMBL/GenBank/DDBJ databases">
        <title>Phylogenomic resolution of chytrid fungi.</title>
        <authorList>
            <person name="Stajich J.E."/>
            <person name="Amses K."/>
            <person name="Simmons R."/>
            <person name="Seto K."/>
            <person name="Myers J."/>
            <person name="Bonds A."/>
            <person name="Quandt C.A."/>
            <person name="Barry K."/>
            <person name="Liu P."/>
            <person name="Grigoriev I."/>
            <person name="Longcore J.E."/>
            <person name="James T.Y."/>
        </authorList>
    </citation>
    <scope>NUCLEOTIDE SEQUENCE</scope>
    <source>
        <strain evidence="8">JEL0476</strain>
    </source>
</reference>
<feature type="region of interest" description="Disordered" evidence="6">
    <location>
        <begin position="1"/>
        <end position="30"/>
    </location>
</feature>
<protein>
    <recommendedName>
        <fullName evidence="7">C2H2-type domain-containing protein</fullName>
    </recommendedName>
</protein>
<dbReference type="GO" id="GO:0008270">
    <property type="term" value="F:zinc ion binding"/>
    <property type="evidence" value="ECO:0007669"/>
    <property type="project" value="UniProtKB-KW"/>
</dbReference>
<evidence type="ECO:0000256" key="1">
    <source>
        <dbReference type="ARBA" id="ARBA00022723"/>
    </source>
</evidence>
<dbReference type="SUPFAM" id="SSF57667">
    <property type="entry name" value="beta-beta-alpha zinc fingers"/>
    <property type="match status" value="1"/>
</dbReference>
<sequence>KLMQHMQSSFSFQHHLTNNKSSENLNLTNNNKSSEVLNQTNLIDNLLSTNDIQNSSGSNLDINSNNLNMQSNNFLNNNFNLQADGTLNFNSDLNFNTESSANYFPTPALSTTDSFLDLQSPLILNHFNTPIFSSLNSPFSASTSDFQSPFPNSTDSFNQINLSNSPIDQQVNYFEPLEPTSPSINPADTVTLTFAQLSALISASANPSTTSSTTNSQKKPSKSLKEFPCPHPGCGKIFTRKFNLKTHSFTHDANRPRDFVCQHHGCGKSFVRY</sequence>